<dbReference type="Proteomes" id="UP000249891">
    <property type="component" value="Unassembled WGS sequence"/>
</dbReference>
<reference evidence="1 2" key="1">
    <citation type="submission" date="2018-06" db="EMBL/GenBank/DDBJ databases">
        <authorList>
            <consortium name="Pathogen Informatics"/>
            <person name="Doyle S."/>
        </authorList>
    </citation>
    <scope>NUCLEOTIDE SEQUENCE [LARGE SCALE GENOMIC DNA]</scope>
    <source>
        <strain evidence="1 2">NCTC11546</strain>
    </source>
</reference>
<protein>
    <submittedName>
        <fullName evidence="1">Uncharacterized protein</fullName>
    </submittedName>
</protein>
<evidence type="ECO:0000313" key="1">
    <source>
        <dbReference type="EMBL" id="SQA79034.1"/>
    </source>
</evidence>
<dbReference type="EMBL" id="UARG01000017">
    <property type="protein sequence ID" value="SQA79034.1"/>
    <property type="molecule type" value="Genomic_DNA"/>
</dbReference>
<gene>
    <name evidence="1" type="ORF">NCTC11546_02286</name>
</gene>
<evidence type="ECO:0000313" key="2">
    <source>
        <dbReference type="Proteomes" id="UP000249891"/>
    </source>
</evidence>
<organism evidence="1 2">
    <name type="scientific">Capnocytophaga ochracea</name>
    <dbReference type="NCBI Taxonomy" id="1018"/>
    <lineage>
        <taxon>Bacteria</taxon>
        <taxon>Pseudomonadati</taxon>
        <taxon>Bacteroidota</taxon>
        <taxon>Flavobacteriia</taxon>
        <taxon>Flavobacteriales</taxon>
        <taxon>Flavobacteriaceae</taxon>
        <taxon>Capnocytophaga</taxon>
    </lineage>
</organism>
<dbReference type="AlphaFoldDB" id="A0A2X2RIC0"/>
<name>A0A2X2RIC0_CAPOC</name>
<sequence length="43" mass="4936">MMPEIPEAIKTLTKCVLQKWHIGAFRKETKGIVAGVKVLLRWD</sequence>
<proteinExistence type="predicted"/>
<accession>A0A2X2RIC0</accession>